<dbReference type="EMBL" id="FN657654">
    <property type="protein sequence ID" value="CBY42932.1"/>
    <property type="molecule type" value="Genomic_DNA"/>
</dbReference>
<organism evidence="1">
    <name type="scientific">Oikopleura dioica</name>
    <name type="common">Tunicate</name>
    <dbReference type="NCBI Taxonomy" id="34765"/>
    <lineage>
        <taxon>Eukaryota</taxon>
        <taxon>Metazoa</taxon>
        <taxon>Chordata</taxon>
        <taxon>Tunicata</taxon>
        <taxon>Appendicularia</taxon>
        <taxon>Copelata</taxon>
        <taxon>Oikopleuridae</taxon>
        <taxon>Oikopleura</taxon>
    </lineage>
</organism>
<name>E4Z5F4_OIKDI</name>
<sequence length="171" mass="19771">MRRIKFASDMLVEEDCPFQKQCPNGCQCPGYKCIEEVMDFNLARVDFGSNERQNFSKFFYKITLQPGTAKLDKLSTSVLEPSHISSSFCIVPFHGDYFIIQEEVLAIDSFKLTHYKINQAGIIEKLSEDFTKISLGFVRNSKICSRGLYQNKEERIIARLMRVWVFATAWV</sequence>
<dbReference type="Proteomes" id="UP000011014">
    <property type="component" value="Unassembled WGS sequence"/>
</dbReference>
<gene>
    <name evidence="1" type="ORF">GSOID_T00026670001</name>
</gene>
<dbReference type="AlphaFoldDB" id="E4Z5F4"/>
<proteinExistence type="predicted"/>
<reference evidence="1" key="1">
    <citation type="journal article" date="2010" name="Science">
        <title>Plasticity of animal genome architecture unmasked by rapid evolution of a pelagic tunicate.</title>
        <authorList>
            <person name="Denoeud F."/>
            <person name="Henriet S."/>
            <person name="Mungpakdee S."/>
            <person name="Aury J.M."/>
            <person name="Da Silva C."/>
            <person name="Brinkmann H."/>
            <person name="Mikhaleva J."/>
            <person name="Olsen L.C."/>
            <person name="Jubin C."/>
            <person name="Canestro C."/>
            <person name="Bouquet J.M."/>
            <person name="Danks G."/>
            <person name="Poulain J."/>
            <person name="Campsteijn C."/>
            <person name="Adamski M."/>
            <person name="Cross I."/>
            <person name="Yadetie F."/>
            <person name="Muffato M."/>
            <person name="Louis A."/>
            <person name="Butcher S."/>
            <person name="Tsagkogeorga G."/>
            <person name="Konrad A."/>
            <person name="Singh S."/>
            <person name="Jensen M.F."/>
            <person name="Cong E.H."/>
            <person name="Eikeseth-Otteraa H."/>
            <person name="Noel B."/>
            <person name="Anthouard V."/>
            <person name="Porcel B.M."/>
            <person name="Kachouri-Lafond R."/>
            <person name="Nishino A."/>
            <person name="Ugolini M."/>
            <person name="Chourrout P."/>
            <person name="Nishida H."/>
            <person name="Aasland R."/>
            <person name="Huzurbazar S."/>
            <person name="Westhof E."/>
            <person name="Delsuc F."/>
            <person name="Lehrach H."/>
            <person name="Reinhardt R."/>
            <person name="Weissenbach J."/>
            <person name="Roy S.W."/>
            <person name="Artiguenave F."/>
            <person name="Postlethwait J.H."/>
            <person name="Manak J.R."/>
            <person name="Thompson E.M."/>
            <person name="Jaillon O."/>
            <person name="Du Pasquier L."/>
            <person name="Boudinot P."/>
            <person name="Liberles D.A."/>
            <person name="Volff J.N."/>
            <person name="Philippe H."/>
            <person name="Lenhard B."/>
            <person name="Roest Crollius H."/>
            <person name="Wincker P."/>
            <person name="Chourrout D."/>
        </authorList>
    </citation>
    <scope>NUCLEOTIDE SEQUENCE [LARGE SCALE GENOMIC DNA]</scope>
</reference>
<protein>
    <submittedName>
        <fullName evidence="1">Uncharacterized protein</fullName>
    </submittedName>
</protein>
<evidence type="ECO:0000313" key="1">
    <source>
        <dbReference type="EMBL" id="CBY42932.1"/>
    </source>
</evidence>
<accession>E4Z5F4</accession>